<evidence type="ECO:0000256" key="4">
    <source>
        <dbReference type="ARBA" id="ARBA00022801"/>
    </source>
</evidence>
<dbReference type="EMBL" id="JALLBG020000247">
    <property type="protein sequence ID" value="KAL3757925.1"/>
    <property type="molecule type" value="Genomic_DNA"/>
</dbReference>
<comment type="caution">
    <text evidence="8">The sequence shown here is derived from an EMBL/GenBank/DDBJ whole genome shotgun (WGS) entry which is preliminary data.</text>
</comment>
<evidence type="ECO:0000313" key="8">
    <source>
        <dbReference type="EMBL" id="KAL3757925.1"/>
    </source>
</evidence>
<dbReference type="PANTHER" id="PTHR21711">
    <property type="entry name" value="MITOCHONDRIAL INNER MEMBRANE PROTEASE"/>
    <property type="match status" value="1"/>
</dbReference>
<protein>
    <recommendedName>
        <fullName evidence="6">Mitochondrial inner membrane protease ATP23</fullName>
        <ecNumber evidence="6">3.4.24.-</ecNumber>
    </recommendedName>
</protein>
<keyword evidence="3 6" id="KW-0479">Metal-binding</keyword>
<keyword evidence="4 6" id="KW-0378">Hydrolase</keyword>
<dbReference type="Pfam" id="PF09768">
    <property type="entry name" value="Peptidase_M76"/>
    <property type="match status" value="2"/>
</dbReference>
<comment type="similarity">
    <text evidence="1 6">Belongs to the peptidase M76 family.</text>
</comment>
<feature type="region of interest" description="Disordered" evidence="7">
    <location>
        <begin position="1"/>
        <end position="29"/>
    </location>
</feature>
<sequence>MSSASQDNAVGDAGGTEAKRMADEKTAKDNETCEKYVKNGLNRNVTVQFLYERLLQMGCAPPKNMIRCLDCKDSQRAGGFGVVEEIDMSATAASTTTDKQKSDQYSKCAQTKQEIDTLLAKERDGDAKLRLLPQIYLCQQHLRNETHAHESMVHELIHAVDMCRTKMDPINNCIHLACTEIRAENLSGECHWLREVQNGRMLTDFLGHGAKCVKRRAQLSVKANPNCAEKAEEYVEAAFERCYKDTFPFDRHPNLR</sequence>
<keyword evidence="5 6" id="KW-0482">Metalloprotease</keyword>
<gene>
    <name evidence="8" type="ORF">ACHAWU_002845</name>
</gene>
<keyword evidence="9" id="KW-1185">Reference proteome</keyword>
<name>A0ABD3M1J9_9STRA</name>
<evidence type="ECO:0000256" key="5">
    <source>
        <dbReference type="ARBA" id="ARBA00023049"/>
    </source>
</evidence>
<evidence type="ECO:0000256" key="1">
    <source>
        <dbReference type="ARBA" id="ARBA00009915"/>
    </source>
</evidence>
<evidence type="ECO:0000313" key="9">
    <source>
        <dbReference type="Proteomes" id="UP001530293"/>
    </source>
</evidence>
<evidence type="ECO:0000256" key="2">
    <source>
        <dbReference type="ARBA" id="ARBA00022670"/>
    </source>
</evidence>
<accession>A0ABD3M1J9</accession>
<evidence type="ECO:0000256" key="7">
    <source>
        <dbReference type="SAM" id="MobiDB-lite"/>
    </source>
</evidence>
<reference evidence="8 9" key="1">
    <citation type="submission" date="2024-10" db="EMBL/GenBank/DDBJ databases">
        <title>Updated reference genomes for cyclostephanoid diatoms.</title>
        <authorList>
            <person name="Roberts W.R."/>
            <person name="Alverson A.J."/>
        </authorList>
    </citation>
    <scope>NUCLEOTIDE SEQUENCE [LARGE SCALE GENOMIC DNA]</scope>
    <source>
        <strain evidence="8 9">AJA232-27</strain>
    </source>
</reference>
<keyword evidence="2 6" id="KW-0645">Protease</keyword>
<proteinExistence type="inferred from homology"/>
<dbReference type="GO" id="GO:0006508">
    <property type="term" value="P:proteolysis"/>
    <property type="evidence" value="ECO:0007669"/>
    <property type="project" value="UniProtKB-KW"/>
</dbReference>
<organism evidence="8 9">
    <name type="scientific">Discostella pseudostelligera</name>
    <dbReference type="NCBI Taxonomy" id="259834"/>
    <lineage>
        <taxon>Eukaryota</taxon>
        <taxon>Sar</taxon>
        <taxon>Stramenopiles</taxon>
        <taxon>Ochrophyta</taxon>
        <taxon>Bacillariophyta</taxon>
        <taxon>Coscinodiscophyceae</taxon>
        <taxon>Thalassiosirophycidae</taxon>
        <taxon>Stephanodiscales</taxon>
        <taxon>Stephanodiscaceae</taxon>
        <taxon>Discostella</taxon>
    </lineage>
</organism>
<dbReference type="AlphaFoldDB" id="A0ABD3M1J9"/>
<dbReference type="InterPro" id="IPR019165">
    <property type="entry name" value="Peptidase_M76_ATP23"/>
</dbReference>
<dbReference type="PANTHER" id="PTHR21711:SF0">
    <property type="entry name" value="MITOCHONDRIAL INNER MEMBRANE PROTEASE ATP23 HOMOLOG"/>
    <property type="match status" value="1"/>
</dbReference>
<dbReference type="GO" id="GO:0046872">
    <property type="term" value="F:metal ion binding"/>
    <property type="evidence" value="ECO:0007669"/>
    <property type="project" value="UniProtKB-KW"/>
</dbReference>
<feature type="compositionally biased region" description="Basic and acidic residues" evidence="7">
    <location>
        <begin position="17"/>
        <end position="29"/>
    </location>
</feature>
<evidence type="ECO:0000256" key="3">
    <source>
        <dbReference type="ARBA" id="ARBA00022723"/>
    </source>
</evidence>
<dbReference type="GO" id="GO:0008237">
    <property type="term" value="F:metallopeptidase activity"/>
    <property type="evidence" value="ECO:0007669"/>
    <property type="project" value="UniProtKB-KW"/>
</dbReference>
<dbReference type="Proteomes" id="UP001530293">
    <property type="component" value="Unassembled WGS sequence"/>
</dbReference>
<evidence type="ECO:0000256" key="6">
    <source>
        <dbReference type="RuleBase" id="RU364057"/>
    </source>
</evidence>
<dbReference type="EC" id="3.4.24.-" evidence="6"/>